<dbReference type="SUPFAM" id="SSF57850">
    <property type="entry name" value="RING/U-box"/>
    <property type="match status" value="1"/>
</dbReference>
<feature type="domain" description="DNA2/NAM7 helicase-like C-terminal" evidence="2">
    <location>
        <begin position="868"/>
        <end position="1037"/>
    </location>
</feature>
<dbReference type="Pfam" id="PF13086">
    <property type="entry name" value="AAA_11"/>
    <property type="match status" value="1"/>
</dbReference>
<keyword evidence="4" id="KW-1185">Reference proteome</keyword>
<name>A0ABD3QRX1_9STRA</name>
<dbReference type="InterPro" id="IPR047187">
    <property type="entry name" value="SF1_C_Upf1"/>
</dbReference>
<dbReference type="CDD" id="cd18808">
    <property type="entry name" value="SF1_C_Upf1"/>
    <property type="match status" value="1"/>
</dbReference>
<dbReference type="AlphaFoldDB" id="A0ABD3QRX1"/>
<dbReference type="InterPro" id="IPR041679">
    <property type="entry name" value="DNA2/NAM7-like_C"/>
</dbReference>
<dbReference type="Pfam" id="PF26200">
    <property type="entry name" value="Rcat_RNF216"/>
    <property type="match status" value="1"/>
</dbReference>
<dbReference type="InterPro" id="IPR027417">
    <property type="entry name" value="P-loop_NTPase"/>
</dbReference>
<dbReference type="Gene3D" id="1.20.120.1750">
    <property type="match status" value="1"/>
</dbReference>
<dbReference type="SUPFAM" id="SSF52540">
    <property type="entry name" value="P-loop containing nucleoside triphosphate hydrolases"/>
    <property type="match status" value="1"/>
</dbReference>
<reference evidence="3 4" key="1">
    <citation type="journal article" date="2020" name="G3 (Bethesda)">
        <title>Improved Reference Genome for Cyclotella cryptica CCMP332, a Model for Cell Wall Morphogenesis, Salinity Adaptation, and Lipid Production in Diatoms (Bacillariophyta).</title>
        <authorList>
            <person name="Roberts W.R."/>
            <person name="Downey K.M."/>
            <person name="Ruck E.C."/>
            <person name="Traller J.C."/>
            <person name="Alverson A.J."/>
        </authorList>
    </citation>
    <scope>NUCLEOTIDE SEQUENCE [LARGE SCALE GENOMIC DNA]</scope>
    <source>
        <strain evidence="3 4">CCMP332</strain>
    </source>
</reference>
<sequence length="1065" mass="120371">MKVCISCMDDDEEVVFRCKGDGGICSYQLCARCIRLAFCDSSGANSSFCALCKTPSAIDMIAAVCGKGAVMAVEQKLRGKVEFKLKEENLKKEASRTTANDLNETARKLFNDLAEEINLKCPRCRGAFHDYEGCNALTCGMPSCKAAFCAICLQDCGHDAHQHVRKTHGDLFDKNAFERSKIQRAKTHIELLMKKLSSEPFELKQLVLNHIEKAKLVESSSSVTDESTKMSSFIEMTKASLFLATRNDRLALLSSPEKYNGLKHIVRDDISPRCAIPNSYELSLRQTGTNNVYQIRLRHNISGDGKNWVTISNIEDHFKEHPKIESLLNVTAAMRCAVVALEGRPQLFQTFQDRDMPKGTQLGKDQVCIVLRSINRDGEVLYDEDMPYNLIVLGLNQNKRMMLLEEHVKRTPVAQLMFEPLCHMIGVGQSSSVVTALEMEVPKGLVELNEQQQQVAHPLRLKTAIEVAGPPGTGKTKTIVELVRALLQCTSFDILLLSERNGAINAVAEKFKDACISMRGKNGQVSDFDVWTSIMTYGSGESMGESTRLFTLDEKLRFHPELADLEEKRDLLNEATASLSKALRAVLAEIVKDFGNHFDESYAVSRSIEITKNKEELVSPLHIIGKLKEVTRDIQDLLNKTNEIGSRYLEEASTTDIIVRHSALLGRLIPIRTDKEREANDKHHWDRKDATRRMNYILHHFLDALKLDMFSSENASSLHHEKTKADEECRALHARLKQELPDLARLHMCTIGSSHMLTQCKNNPQDDLIEVFGEITLNDFKHEGETNTAKETIVIFDEAGCIPAYELLGLTRLGRTIKALVMVGEDCSEFVDLLHLPPYDPSAGRRFDRKNSFGADRRRPSRPEPMRSLLDWSVLDADTGKILLTKQYRVPKDIAEMLNQRVYRGRYKTCPTANVPMSGLRMINTPWSECPKRKYVNPNEVEKGLDLLNRLSLDYKISSVLIITPYKNQQREFEYQISRRKKHEEFIEAAVLTIDQCQGQEADAVILSLVRRPTRFLTINRLNVALSRVRKILYVLTDFGDLKEACRDKDWECADLAGDLFMGSL</sequence>
<gene>
    <name evidence="3" type="ORF">HJC23_007546</name>
</gene>
<organism evidence="3 4">
    <name type="scientific">Cyclotella cryptica</name>
    <dbReference type="NCBI Taxonomy" id="29204"/>
    <lineage>
        <taxon>Eukaryota</taxon>
        <taxon>Sar</taxon>
        <taxon>Stramenopiles</taxon>
        <taxon>Ochrophyta</taxon>
        <taxon>Bacillariophyta</taxon>
        <taxon>Coscinodiscophyceae</taxon>
        <taxon>Thalassiosirophycidae</taxon>
        <taxon>Stephanodiscales</taxon>
        <taxon>Stephanodiscaceae</taxon>
        <taxon>Cyclotella</taxon>
    </lineage>
</organism>
<dbReference type="Proteomes" id="UP001516023">
    <property type="component" value="Unassembled WGS sequence"/>
</dbReference>
<comment type="caution">
    <text evidence="3">The sequence shown here is derived from an EMBL/GenBank/DDBJ whole genome shotgun (WGS) entry which is preliminary data.</text>
</comment>
<protein>
    <submittedName>
        <fullName evidence="3">Uncharacterized protein</fullName>
    </submittedName>
</protein>
<dbReference type="Pfam" id="PF13087">
    <property type="entry name" value="AAA_12"/>
    <property type="match status" value="1"/>
</dbReference>
<dbReference type="InterPro" id="IPR045055">
    <property type="entry name" value="DNA2/NAM7-like"/>
</dbReference>
<evidence type="ECO:0000313" key="3">
    <source>
        <dbReference type="EMBL" id="KAL3802769.1"/>
    </source>
</evidence>
<evidence type="ECO:0000259" key="2">
    <source>
        <dbReference type="Pfam" id="PF13087"/>
    </source>
</evidence>
<accession>A0ABD3QRX1</accession>
<dbReference type="EMBL" id="JABMIG020000017">
    <property type="protein sequence ID" value="KAL3802769.1"/>
    <property type="molecule type" value="Genomic_DNA"/>
</dbReference>
<dbReference type="Gene3D" id="3.40.50.300">
    <property type="entry name" value="P-loop containing nucleotide triphosphate hydrolases"/>
    <property type="match status" value="2"/>
</dbReference>
<dbReference type="PANTHER" id="PTHR10887:SF495">
    <property type="entry name" value="HELICASE SENATAXIN ISOFORM X1-RELATED"/>
    <property type="match status" value="1"/>
</dbReference>
<evidence type="ECO:0000259" key="1">
    <source>
        <dbReference type="Pfam" id="PF13086"/>
    </source>
</evidence>
<evidence type="ECO:0000313" key="4">
    <source>
        <dbReference type="Proteomes" id="UP001516023"/>
    </source>
</evidence>
<dbReference type="InterPro" id="IPR041677">
    <property type="entry name" value="DNA2/NAM7_AAA_11"/>
</dbReference>
<dbReference type="PANTHER" id="PTHR10887">
    <property type="entry name" value="DNA2/NAM7 HELICASE FAMILY"/>
    <property type="match status" value="1"/>
</dbReference>
<proteinExistence type="predicted"/>
<feature type="domain" description="DNA2/NAM7 helicase helicase" evidence="1">
    <location>
        <begin position="449"/>
        <end position="619"/>
    </location>
</feature>